<keyword evidence="11 12" id="KW-0539">Nucleus</keyword>
<dbReference type="GO" id="GO:0008270">
    <property type="term" value="F:zinc ion binding"/>
    <property type="evidence" value="ECO:0007669"/>
    <property type="project" value="UniProtKB-KW"/>
</dbReference>
<protein>
    <recommendedName>
        <fullName evidence="12">Replication protein A subunit</fullName>
    </recommendedName>
</protein>
<keyword evidence="18" id="KW-1185">Reference proteome</keyword>
<keyword evidence="6 12" id="KW-0863">Zinc-finger</keyword>
<comment type="subunit">
    <text evidence="12">Heterotrimer of RPA1, RPA2 and RPA3 (canonical replication protein A complex).</text>
</comment>
<dbReference type="GO" id="GO:0007004">
    <property type="term" value="P:telomere maintenance via telomerase"/>
    <property type="evidence" value="ECO:0007669"/>
    <property type="project" value="TreeGrafter"/>
</dbReference>
<evidence type="ECO:0000256" key="8">
    <source>
        <dbReference type="ARBA" id="ARBA00023125"/>
    </source>
</evidence>
<dbReference type="GO" id="GO:0006289">
    <property type="term" value="P:nucleotide-excision repair"/>
    <property type="evidence" value="ECO:0007669"/>
    <property type="project" value="TreeGrafter"/>
</dbReference>
<dbReference type="Gene3D" id="2.40.50.140">
    <property type="entry name" value="Nucleic acid-binding proteins"/>
    <property type="match status" value="4"/>
</dbReference>
<keyword evidence="5" id="KW-0227">DNA damage</keyword>
<dbReference type="PANTHER" id="PTHR23273:SF4">
    <property type="entry name" value="REPLICATION PROTEIN A OB DOMAIN-CONTAINING PROTEIN"/>
    <property type="match status" value="1"/>
</dbReference>
<evidence type="ECO:0000313" key="18">
    <source>
        <dbReference type="Proteomes" id="UP000823388"/>
    </source>
</evidence>
<evidence type="ECO:0000256" key="10">
    <source>
        <dbReference type="ARBA" id="ARBA00023204"/>
    </source>
</evidence>
<gene>
    <name evidence="17" type="ORF">PVAP13_3KG100800</name>
</gene>
<dbReference type="CDD" id="cd04477">
    <property type="entry name" value="RPA1N"/>
    <property type="match status" value="1"/>
</dbReference>
<dbReference type="Pfam" id="PF01336">
    <property type="entry name" value="tRNA_anti-codon"/>
    <property type="match status" value="1"/>
</dbReference>
<dbReference type="GO" id="GO:0006260">
    <property type="term" value="P:DNA replication"/>
    <property type="evidence" value="ECO:0007669"/>
    <property type="project" value="UniProtKB-KW"/>
</dbReference>
<evidence type="ECO:0000256" key="1">
    <source>
        <dbReference type="ARBA" id="ARBA00004123"/>
    </source>
</evidence>
<dbReference type="InterPro" id="IPR004591">
    <property type="entry name" value="Rfa1"/>
</dbReference>
<comment type="caution">
    <text evidence="17">The sequence shown here is derived from an EMBL/GenBank/DDBJ whole genome shotgun (WGS) entry which is preliminary data.</text>
</comment>
<evidence type="ECO:0000259" key="15">
    <source>
        <dbReference type="Pfam" id="PF08646"/>
    </source>
</evidence>
<keyword evidence="3 12" id="KW-0235">DNA replication</keyword>
<dbReference type="SUPFAM" id="SSF50249">
    <property type="entry name" value="Nucleic acid-binding proteins"/>
    <property type="match status" value="4"/>
</dbReference>
<name>A0A8T0UT75_PANVG</name>
<keyword evidence="10" id="KW-0234">DNA repair</keyword>
<dbReference type="CDD" id="cd04475">
    <property type="entry name" value="RPA1_DBD_B"/>
    <property type="match status" value="1"/>
</dbReference>
<dbReference type="FunFam" id="2.40.50.140:FF:000064">
    <property type="entry name" value="Replication protein A subunit"/>
    <property type="match status" value="1"/>
</dbReference>
<feature type="domain" description="OB" evidence="13">
    <location>
        <begin position="266"/>
        <end position="338"/>
    </location>
</feature>
<evidence type="ECO:0000256" key="6">
    <source>
        <dbReference type="ARBA" id="ARBA00022771"/>
    </source>
</evidence>
<evidence type="ECO:0000256" key="12">
    <source>
        <dbReference type="RuleBase" id="RU364130"/>
    </source>
</evidence>
<keyword evidence="8 12" id="KW-0238">DNA-binding</keyword>
<proteinExistence type="inferred from homology"/>
<evidence type="ECO:0000256" key="9">
    <source>
        <dbReference type="ARBA" id="ARBA00023172"/>
    </source>
</evidence>
<comment type="similarity">
    <text evidence="2 12">Belongs to the replication factor A protein 1 family.</text>
</comment>
<dbReference type="EMBL" id="CM029041">
    <property type="protein sequence ID" value="KAG2624094.1"/>
    <property type="molecule type" value="Genomic_DNA"/>
</dbReference>
<dbReference type="PANTHER" id="PTHR23273">
    <property type="entry name" value="REPLICATION FACTOR A 1, RFA1"/>
    <property type="match status" value="1"/>
</dbReference>
<dbReference type="CDD" id="cd04474">
    <property type="entry name" value="RPA1_DBD_A"/>
    <property type="match status" value="1"/>
</dbReference>
<comment type="function">
    <text evidence="12">Component of the replication protein A complex (RPA) required for DNA recombination, repair and replication. The activity of RPA is mediated by single-stranded DNA binding and protein interactions. Probably involved in repair of double-strand DNA breaks (DSBs) induced by genotoxic stresses.</text>
</comment>
<dbReference type="Pfam" id="PF08646">
    <property type="entry name" value="Rep_fac-A_C"/>
    <property type="match status" value="1"/>
</dbReference>
<reference evidence="17" key="1">
    <citation type="submission" date="2020-05" db="EMBL/GenBank/DDBJ databases">
        <title>WGS assembly of Panicum virgatum.</title>
        <authorList>
            <person name="Lovell J.T."/>
            <person name="Jenkins J."/>
            <person name="Shu S."/>
            <person name="Juenger T.E."/>
            <person name="Schmutz J."/>
        </authorList>
    </citation>
    <scope>NUCLEOTIDE SEQUENCE</scope>
    <source>
        <strain evidence="17">AP13</strain>
    </source>
</reference>
<dbReference type="CDD" id="cd04476">
    <property type="entry name" value="RPA1_DBD_C"/>
    <property type="match status" value="1"/>
</dbReference>
<dbReference type="NCBIfam" id="TIGR00617">
    <property type="entry name" value="rpa1"/>
    <property type="match status" value="1"/>
</dbReference>
<dbReference type="GO" id="GO:0043047">
    <property type="term" value="F:single-stranded telomeric DNA binding"/>
    <property type="evidence" value="ECO:0007669"/>
    <property type="project" value="TreeGrafter"/>
</dbReference>
<evidence type="ECO:0000256" key="2">
    <source>
        <dbReference type="ARBA" id="ARBA00005690"/>
    </source>
</evidence>
<feature type="domain" description="Replication factor A C-terminal" evidence="15">
    <location>
        <begin position="537"/>
        <end position="686"/>
    </location>
</feature>
<dbReference type="InterPro" id="IPR007199">
    <property type="entry name" value="Rep_factor-A_N"/>
</dbReference>
<dbReference type="AlphaFoldDB" id="A0A8T0UT75"/>
<dbReference type="GO" id="GO:0051321">
    <property type="term" value="P:meiotic cell cycle"/>
    <property type="evidence" value="ECO:0007669"/>
    <property type="project" value="TreeGrafter"/>
</dbReference>
<evidence type="ECO:0000256" key="11">
    <source>
        <dbReference type="ARBA" id="ARBA00023242"/>
    </source>
</evidence>
<dbReference type="InterPro" id="IPR031657">
    <property type="entry name" value="REPA_OB_2"/>
</dbReference>
<dbReference type="InterPro" id="IPR013955">
    <property type="entry name" value="Rep_factor-A_C"/>
</dbReference>
<evidence type="ECO:0000256" key="3">
    <source>
        <dbReference type="ARBA" id="ARBA00022705"/>
    </source>
</evidence>
<dbReference type="GO" id="GO:0000724">
    <property type="term" value="P:double-strand break repair via homologous recombination"/>
    <property type="evidence" value="ECO:0007669"/>
    <property type="project" value="TreeGrafter"/>
</dbReference>
<dbReference type="GO" id="GO:0003684">
    <property type="term" value="F:damaged DNA binding"/>
    <property type="evidence" value="ECO:0007669"/>
    <property type="project" value="TreeGrafter"/>
</dbReference>
<dbReference type="InterPro" id="IPR004365">
    <property type="entry name" value="NA-bd_OB_tRNA"/>
</dbReference>
<keyword evidence="9" id="KW-0233">DNA recombination</keyword>
<evidence type="ECO:0000259" key="16">
    <source>
        <dbReference type="Pfam" id="PF16900"/>
    </source>
</evidence>
<keyword evidence="4 12" id="KW-0479">Metal-binding</keyword>
<evidence type="ECO:0000259" key="14">
    <source>
        <dbReference type="Pfam" id="PF04057"/>
    </source>
</evidence>
<feature type="domain" description="Replication factor-A protein 1 N-terminal" evidence="14">
    <location>
        <begin position="5"/>
        <end position="104"/>
    </location>
</feature>
<evidence type="ECO:0000256" key="7">
    <source>
        <dbReference type="ARBA" id="ARBA00022833"/>
    </source>
</evidence>
<feature type="domain" description="Replication protein A OB" evidence="16">
    <location>
        <begin position="376"/>
        <end position="480"/>
    </location>
</feature>
<evidence type="ECO:0000256" key="5">
    <source>
        <dbReference type="ARBA" id="ARBA00022763"/>
    </source>
</evidence>
<evidence type="ECO:0000256" key="4">
    <source>
        <dbReference type="ARBA" id="ARBA00022723"/>
    </source>
</evidence>
<dbReference type="GO" id="GO:0005662">
    <property type="term" value="C:DNA replication factor A complex"/>
    <property type="evidence" value="ECO:0007669"/>
    <property type="project" value="TreeGrafter"/>
</dbReference>
<dbReference type="InterPro" id="IPR012340">
    <property type="entry name" value="NA-bd_OB-fold"/>
</dbReference>
<dbReference type="FunFam" id="2.40.50.140:FF:000041">
    <property type="entry name" value="Replication protein A subunit"/>
    <property type="match status" value="1"/>
</dbReference>
<dbReference type="FunFam" id="2.40.50.140:FF:000090">
    <property type="entry name" value="Replication protein A subunit"/>
    <property type="match status" value="1"/>
</dbReference>
<dbReference type="InterPro" id="IPR047192">
    <property type="entry name" value="Euk_RPA1_DBD_C"/>
</dbReference>
<comment type="subcellular location">
    <subcellularLocation>
        <location evidence="1 12">Nucleus</location>
    </subcellularLocation>
</comment>
<dbReference type="Proteomes" id="UP000823388">
    <property type="component" value="Chromosome 3K"/>
</dbReference>
<dbReference type="OrthoDB" id="679191at2759"/>
<dbReference type="Pfam" id="PF16900">
    <property type="entry name" value="REPA_OB_2"/>
    <property type="match status" value="1"/>
</dbReference>
<dbReference type="Pfam" id="PF04057">
    <property type="entry name" value="Rep-A_N"/>
    <property type="match status" value="1"/>
</dbReference>
<evidence type="ECO:0000313" key="17">
    <source>
        <dbReference type="EMBL" id="KAG2624094.1"/>
    </source>
</evidence>
<accession>A0A8T0UT75</accession>
<keyword evidence="7 12" id="KW-0862">Zinc</keyword>
<evidence type="ECO:0000259" key="13">
    <source>
        <dbReference type="Pfam" id="PF01336"/>
    </source>
</evidence>
<organism evidence="17 18">
    <name type="scientific">Panicum virgatum</name>
    <name type="common">Blackwell switchgrass</name>
    <dbReference type="NCBI Taxonomy" id="38727"/>
    <lineage>
        <taxon>Eukaryota</taxon>
        <taxon>Viridiplantae</taxon>
        <taxon>Streptophyta</taxon>
        <taxon>Embryophyta</taxon>
        <taxon>Tracheophyta</taxon>
        <taxon>Spermatophyta</taxon>
        <taxon>Magnoliopsida</taxon>
        <taxon>Liliopsida</taxon>
        <taxon>Poales</taxon>
        <taxon>Poaceae</taxon>
        <taxon>PACMAD clade</taxon>
        <taxon>Panicoideae</taxon>
        <taxon>Panicodae</taxon>
        <taxon>Paniceae</taxon>
        <taxon>Panicinae</taxon>
        <taxon>Panicum</taxon>
        <taxon>Panicum sect. Hiantes</taxon>
    </lineage>
</organism>
<sequence>MEVDLSHGAVAALSRHDHEAEGLRPVLQVAGAPRLVGSSPAAAKYCLVLSDGAHLLQGVLATSLNHLVADGALRRGSVVRVVDYVCSCIRNQRVIVVIQLEILQSERALIGSPTSEANATQLNVVSCSSSLGNEPCFIQGVQAQQAVNISSCYPGQGWLYSSLPLRAEHALSNLPFGGCYGSMPAQNTVAAKMQQLSLNNDHQNQTFDAAMTNRAFGSPGNACGSPLTPSYLLSPPISMDKTHVLRNESPLRITPINALSPYLTRWKIKARVTAKSDLRHFTNAKGTGKVFSFDLVDAEGGEVRATCFNLQAEQYFDLIEVDKVYLISEGPLKPAQKKFNPLNNDNEIFVDHRTSIEICSSGDDSIPKLQYNFQQISELENMGSGAIVDLVGIVMSIGPSAVIVRRDGAETQKRTLRLKDMSGRSMEIIFWGKFCDAEGQQLQLLCDSGSNPILALKGGRINDFNGKSVVTISSTQLKVNPDLPVTERLKQWYMAGGKIAPCVSLSQDISRISRTYALKTISQIKDENLGRSDKPDFITVRAVISHVRDDNFCYPACTLEFNGKRCYKKVTRNGDWTWYCGRCNESFENCEYRYLLMCQIMDHTGSTFATAFQEAGEAIVGYTAHELFIIRNVFQDEARFTEIMEAVLWRKCLFKLRIKEETFNGEQHVKSNIVGVEKLDALDVSHHLLKEIDNRLNGLSCSAPEDASSNNPNVGAASLGAGQGLQTSSHAYDGYTTGMGGSGPVCQ</sequence>